<evidence type="ECO:0000256" key="4">
    <source>
        <dbReference type="ARBA" id="ARBA00022719"/>
    </source>
</evidence>
<organism evidence="12 13">
    <name type="scientific">Skermania pinensis</name>
    <dbReference type="NCBI Taxonomy" id="39122"/>
    <lineage>
        <taxon>Bacteria</taxon>
        <taxon>Bacillati</taxon>
        <taxon>Actinomycetota</taxon>
        <taxon>Actinomycetes</taxon>
        <taxon>Mycobacteriales</taxon>
        <taxon>Gordoniaceae</taxon>
        <taxon>Skermania</taxon>
    </lineage>
</organism>
<accession>A0ABX8SBY1</accession>
<keyword evidence="9" id="KW-0676">Redox-active center</keyword>
<dbReference type="Proteomes" id="UP000887023">
    <property type="component" value="Chromosome"/>
</dbReference>
<evidence type="ECO:0000256" key="5">
    <source>
        <dbReference type="ARBA" id="ARBA00022989"/>
    </source>
</evidence>
<evidence type="ECO:0000256" key="8">
    <source>
        <dbReference type="ARBA" id="ARBA00023157"/>
    </source>
</evidence>
<keyword evidence="13" id="KW-1185">Reference proteome</keyword>
<dbReference type="InterPro" id="IPR012932">
    <property type="entry name" value="VKOR"/>
</dbReference>
<sequence length="187" mass="20242">MTATRGAGRYLAGGGAVGLAAASALTIERFELLIDPTYRPSCSINPVLSCGSVMVTDQAAAFGFPNSIIGIVAFTVVAVSGVLLASGTPIPRWYLRGLWAGALLGVVFVHWLIFQSLYRIGALCPYCMVVWAVTIPTFTVLSRLVVARPGPVSAALLEWRWAITGVWFGVVLLLIYLRFESYWNTLW</sequence>
<evidence type="ECO:0000256" key="2">
    <source>
        <dbReference type="ARBA" id="ARBA00006214"/>
    </source>
</evidence>
<name>A0ABX8SBY1_9ACTN</name>
<feature type="transmembrane region" description="Helical" evidence="10">
    <location>
        <begin position="67"/>
        <end position="86"/>
    </location>
</feature>
<dbReference type="CDD" id="cd12922">
    <property type="entry name" value="VKOR_5"/>
    <property type="match status" value="1"/>
</dbReference>
<feature type="transmembrane region" description="Helical" evidence="10">
    <location>
        <begin position="93"/>
        <end position="114"/>
    </location>
</feature>
<evidence type="ECO:0000256" key="10">
    <source>
        <dbReference type="SAM" id="Phobius"/>
    </source>
</evidence>
<evidence type="ECO:0000259" key="11">
    <source>
        <dbReference type="SMART" id="SM00756"/>
    </source>
</evidence>
<evidence type="ECO:0000256" key="1">
    <source>
        <dbReference type="ARBA" id="ARBA00004141"/>
    </source>
</evidence>
<keyword evidence="8" id="KW-1015">Disulfide bond</keyword>
<evidence type="ECO:0000313" key="12">
    <source>
        <dbReference type="EMBL" id="QXQ15385.1"/>
    </source>
</evidence>
<feature type="transmembrane region" description="Helical" evidence="10">
    <location>
        <begin position="161"/>
        <end position="179"/>
    </location>
</feature>
<dbReference type="InterPro" id="IPR038354">
    <property type="entry name" value="VKOR_sf"/>
</dbReference>
<proteinExistence type="inferred from homology"/>
<comment type="subcellular location">
    <subcellularLocation>
        <location evidence="1">Membrane</location>
        <topology evidence="1">Multi-pass membrane protein</topology>
    </subcellularLocation>
</comment>
<evidence type="ECO:0000256" key="9">
    <source>
        <dbReference type="ARBA" id="ARBA00023284"/>
    </source>
</evidence>
<dbReference type="SMART" id="SM00756">
    <property type="entry name" value="VKc"/>
    <property type="match status" value="1"/>
</dbReference>
<dbReference type="EMBL" id="CP079105">
    <property type="protein sequence ID" value="QXQ15385.1"/>
    <property type="molecule type" value="Genomic_DNA"/>
</dbReference>
<evidence type="ECO:0000256" key="7">
    <source>
        <dbReference type="ARBA" id="ARBA00023136"/>
    </source>
</evidence>
<evidence type="ECO:0000256" key="6">
    <source>
        <dbReference type="ARBA" id="ARBA00023002"/>
    </source>
</evidence>
<feature type="domain" description="Vitamin K epoxide reductase" evidence="11">
    <location>
        <begin position="4"/>
        <end position="145"/>
    </location>
</feature>
<dbReference type="Pfam" id="PF07884">
    <property type="entry name" value="VKOR"/>
    <property type="match status" value="1"/>
</dbReference>
<feature type="transmembrane region" description="Helical" evidence="10">
    <location>
        <begin position="120"/>
        <end position="141"/>
    </location>
</feature>
<keyword evidence="6" id="KW-0560">Oxidoreductase</keyword>
<dbReference type="Gene3D" id="1.20.1440.130">
    <property type="entry name" value="VKOR domain"/>
    <property type="match status" value="1"/>
</dbReference>
<protein>
    <submittedName>
        <fullName evidence="12">Vitamin K epoxide reductase family protein</fullName>
    </submittedName>
</protein>
<evidence type="ECO:0000313" key="13">
    <source>
        <dbReference type="Proteomes" id="UP000887023"/>
    </source>
</evidence>
<evidence type="ECO:0000256" key="3">
    <source>
        <dbReference type="ARBA" id="ARBA00022692"/>
    </source>
</evidence>
<keyword evidence="7 10" id="KW-0472">Membrane</keyword>
<keyword evidence="5 10" id="KW-1133">Transmembrane helix</keyword>
<comment type="similarity">
    <text evidence="2">Belongs to the VKOR family.</text>
</comment>
<dbReference type="InterPro" id="IPR041714">
    <property type="entry name" value="VKOR_Actinobacteria"/>
</dbReference>
<keyword evidence="3 10" id="KW-0812">Transmembrane</keyword>
<keyword evidence="4" id="KW-0874">Quinone</keyword>
<reference evidence="12" key="1">
    <citation type="submission" date="2021-07" db="EMBL/GenBank/DDBJ databases">
        <title>Candidatus Kaistella beijingensis sp. nov. isolated from a municipal wastewater treatment plant is involved in sludge foaming.</title>
        <authorList>
            <person name="Song Y."/>
            <person name="Liu S.-J."/>
        </authorList>
    </citation>
    <scope>NUCLEOTIDE SEQUENCE</scope>
    <source>
        <strain evidence="12">DSM 43998</strain>
    </source>
</reference>
<gene>
    <name evidence="12" type="ORF">KV203_08780</name>
</gene>
<dbReference type="RefSeq" id="WP_066468026.1">
    <property type="nucleotide sequence ID" value="NZ_CBCRUZ010000001.1"/>
</dbReference>